<organism evidence="1 2">
    <name type="scientific">Candidatus Marsarchaeota G2 archaeon ECH_B_SAG-F08</name>
    <dbReference type="NCBI Taxonomy" id="1978165"/>
    <lineage>
        <taxon>Archaea</taxon>
        <taxon>Candidatus Marsarchaeota</taxon>
        <taxon>Candidatus Marsarchaeota group 2</taxon>
    </lineage>
</organism>
<evidence type="ECO:0000313" key="2">
    <source>
        <dbReference type="Proteomes" id="UP000240381"/>
    </source>
</evidence>
<name>A0A2R6BHE7_9ARCH</name>
<protein>
    <recommendedName>
        <fullName evidence="3">DHHA1 domain-containing protein</fullName>
    </recommendedName>
</protein>
<dbReference type="Proteomes" id="UP000240381">
    <property type="component" value="Unassembled WGS sequence"/>
</dbReference>
<dbReference type="InterPro" id="IPR038763">
    <property type="entry name" value="DHH_sf"/>
</dbReference>
<comment type="caution">
    <text evidence="1">The sequence shown here is derived from an EMBL/GenBank/DDBJ whole genome shotgun (WGS) entry which is preliminary data.</text>
</comment>
<evidence type="ECO:0000313" key="1">
    <source>
        <dbReference type="EMBL" id="PSN97898.1"/>
    </source>
</evidence>
<accession>A0A2R6BHE7</accession>
<dbReference type="EMBL" id="NEXM01000046">
    <property type="protein sequence ID" value="PSN97898.1"/>
    <property type="molecule type" value="Genomic_DNA"/>
</dbReference>
<proteinExistence type="predicted"/>
<dbReference type="AlphaFoldDB" id="A0A2R6BHE7"/>
<evidence type="ECO:0008006" key="3">
    <source>
        <dbReference type="Google" id="ProtNLM"/>
    </source>
</evidence>
<gene>
    <name evidence="1" type="ORF">B9Q11_03335</name>
</gene>
<reference evidence="1 2" key="1">
    <citation type="submission" date="2017-04" db="EMBL/GenBank/DDBJ databases">
        <title>Novel microbial lineages endemic to geothermal iron-oxide mats fill important gaps in the evolutionary history of Archaea.</title>
        <authorList>
            <person name="Jay Z.J."/>
            <person name="Beam J.P."/>
            <person name="Dlakic M."/>
            <person name="Rusch D.B."/>
            <person name="Kozubal M.A."/>
            <person name="Inskeep W.P."/>
        </authorList>
    </citation>
    <scope>NUCLEOTIDE SEQUENCE [LARGE SCALE GENOMIC DNA]</scope>
    <source>
        <strain evidence="1">ECH_B_SAG-F08</strain>
    </source>
</reference>
<sequence>MSIANEALLNEIERAKKRIESFILSDNYIHLFSESTPDTVIASLLLSAFLIKRNIPFAAHFVNPLFTEIELNKYVGQKVNFGCIPQNFLIESVFEISHNSSCNCIFSEKINPYKFGLNGALIGSTACLTYMIIKDEFEITQRLAPLLVAASITSQSVYDADVLVGLNKEMLDSFVSKGNLASINSPKIPLAEGVDLSTSLFLTLEPYIPGVTGDKRVAQKLVKKLSQGGLIKKTNGIFTGEEARAIRDEISRLRSESGFKELPEKFIGTNYISPALPLETPIRNLIGTTFCLEACVNKGEYSLIYKLALIDDKKIYSDVLDVLDSYVTQVANAVIQILQTQEYVRETQNALYVLSPKGVSKEIALRVAKTLAQHSSAREKPVLVVDHIGSKSYIAAASLFMDTQYDLGRIFYSLAKKYRGIGKGLPYLAEAVIPTQNVEEFFDEVDVQLGSPT</sequence>
<dbReference type="SUPFAM" id="SSF64182">
    <property type="entry name" value="DHH phosphoesterases"/>
    <property type="match status" value="1"/>
</dbReference>